<reference evidence="7 8" key="1">
    <citation type="submission" date="2022-10" db="EMBL/GenBank/DDBJ databases">
        <title>Janthinobacterium sp. hw3 Genome sequencing.</title>
        <authorList>
            <person name="Park S."/>
        </authorList>
    </citation>
    <scope>NUCLEOTIDE SEQUENCE [LARGE SCALE GENOMIC DNA]</scope>
    <source>
        <strain evidence="8">hw3</strain>
    </source>
</reference>
<comment type="subcellular location">
    <subcellularLocation>
        <location evidence="1">Cell membrane</location>
        <topology evidence="1">Multi-pass membrane protein</topology>
    </subcellularLocation>
</comment>
<comment type="caution">
    <text evidence="7">The sequence shown here is derived from an EMBL/GenBank/DDBJ whole genome shotgun (WGS) entry which is preliminary data.</text>
</comment>
<keyword evidence="5 6" id="KW-0472">Membrane</keyword>
<evidence type="ECO:0000256" key="6">
    <source>
        <dbReference type="SAM" id="Phobius"/>
    </source>
</evidence>
<organism evidence="7 8">
    <name type="scientific">Janthinobacterium fluminis</name>
    <dbReference type="NCBI Taxonomy" id="2987524"/>
    <lineage>
        <taxon>Bacteria</taxon>
        <taxon>Pseudomonadati</taxon>
        <taxon>Pseudomonadota</taxon>
        <taxon>Betaproteobacteria</taxon>
        <taxon>Burkholderiales</taxon>
        <taxon>Oxalobacteraceae</taxon>
        <taxon>Janthinobacterium</taxon>
    </lineage>
</organism>
<dbReference type="PANTHER" id="PTHR30086:SF20">
    <property type="entry name" value="ARGININE EXPORTER PROTEIN ARGO-RELATED"/>
    <property type="match status" value="1"/>
</dbReference>
<keyword evidence="8" id="KW-1185">Reference proteome</keyword>
<dbReference type="InterPro" id="IPR001123">
    <property type="entry name" value="LeuE-type"/>
</dbReference>
<feature type="transmembrane region" description="Helical" evidence="6">
    <location>
        <begin position="67"/>
        <end position="91"/>
    </location>
</feature>
<accession>A0ABT5K5V2</accession>
<evidence type="ECO:0000256" key="5">
    <source>
        <dbReference type="ARBA" id="ARBA00023136"/>
    </source>
</evidence>
<dbReference type="Proteomes" id="UP001221208">
    <property type="component" value="Unassembled WGS sequence"/>
</dbReference>
<feature type="transmembrane region" description="Helical" evidence="6">
    <location>
        <begin position="112"/>
        <end position="136"/>
    </location>
</feature>
<keyword evidence="2" id="KW-1003">Cell membrane</keyword>
<evidence type="ECO:0000256" key="1">
    <source>
        <dbReference type="ARBA" id="ARBA00004651"/>
    </source>
</evidence>
<proteinExistence type="predicted"/>
<protein>
    <submittedName>
        <fullName evidence="7">LysE family transporter</fullName>
    </submittedName>
</protein>
<keyword evidence="3 6" id="KW-0812">Transmembrane</keyword>
<feature type="transmembrane region" description="Helical" evidence="6">
    <location>
        <begin position="40"/>
        <end position="61"/>
    </location>
</feature>
<feature type="transmembrane region" description="Helical" evidence="6">
    <location>
        <begin position="148"/>
        <end position="171"/>
    </location>
</feature>
<keyword evidence="4 6" id="KW-1133">Transmembrane helix</keyword>
<evidence type="ECO:0000256" key="3">
    <source>
        <dbReference type="ARBA" id="ARBA00022692"/>
    </source>
</evidence>
<gene>
    <name evidence="7" type="ORF">OIK44_22515</name>
</gene>
<feature type="transmembrane region" description="Helical" evidence="6">
    <location>
        <begin position="183"/>
        <end position="200"/>
    </location>
</feature>
<name>A0ABT5K5V2_9BURK</name>
<feature type="transmembrane region" description="Helical" evidence="6">
    <location>
        <begin position="6"/>
        <end position="28"/>
    </location>
</feature>
<evidence type="ECO:0000256" key="4">
    <source>
        <dbReference type="ARBA" id="ARBA00022989"/>
    </source>
</evidence>
<dbReference type="EMBL" id="JAQQXR010000012">
    <property type="protein sequence ID" value="MDC8760370.1"/>
    <property type="molecule type" value="Genomic_DNA"/>
</dbReference>
<dbReference type="RefSeq" id="WP_273674116.1">
    <property type="nucleotide sequence ID" value="NZ_JAQQXR010000012.1"/>
</dbReference>
<evidence type="ECO:0000313" key="7">
    <source>
        <dbReference type="EMBL" id="MDC8760370.1"/>
    </source>
</evidence>
<dbReference type="Pfam" id="PF01810">
    <property type="entry name" value="LysE"/>
    <property type="match status" value="1"/>
</dbReference>
<evidence type="ECO:0000256" key="2">
    <source>
        <dbReference type="ARBA" id="ARBA00022475"/>
    </source>
</evidence>
<dbReference type="PANTHER" id="PTHR30086">
    <property type="entry name" value="ARGININE EXPORTER PROTEIN ARGO"/>
    <property type="match status" value="1"/>
</dbReference>
<evidence type="ECO:0000313" key="8">
    <source>
        <dbReference type="Proteomes" id="UP001221208"/>
    </source>
</evidence>
<sequence length="205" mass="20538">MDTLLFFKAVLIGLSIAAPVGPIGLLCIQRTLAHGARVGFVSGLGAAAADGVYGAIGAFGLVAVTQFFVALATPLAVFGAVFLGWMGVQLLRADPAGTMAAGAAAPAAGRAFLSVFALTLSNPMTILSFIAVFAAMGGAAGAAPASAGLMLAGVASGSALWWLTLTLGVSAARRKMDARAMRAINRTAGLLLLGFALWQACTVLR</sequence>